<feature type="transmembrane region" description="Helical" evidence="1">
    <location>
        <begin position="89"/>
        <end position="109"/>
    </location>
</feature>
<feature type="transmembrane region" description="Helical" evidence="1">
    <location>
        <begin position="58"/>
        <end position="77"/>
    </location>
</feature>
<evidence type="ECO:0000256" key="1">
    <source>
        <dbReference type="SAM" id="Phobius"/>
    </source>
</evidence>
<name>A0ABY5XGA8_RHISU</name>
<accession>A0ABY5XGA8</accession>
<keyword evidence="3" id="KW-1185">Reference proteome</keyword>
<dbReference type="RefSeq" id="WP_156915198.1">
    <property type="nucleotide sequence ID" value="NZ_CP104143.1"/>
</dbReference>
<feature type="transmembrane region" description="Helical" evidence="1">
    <location>
        <begin position="32"/>
        <end position="51"/>
    </location>
</feature>
<dbReference type="Proteomes" id="UP001060123">
    <property type="component" value="Chromosome"/>
</dbReference>
<proteinExistence type="predicted"/>
<dbReference type="EMBL" id="CP104143">
    <property type="protein sequence ID" value="UWU13239.1"/>
    <property type="molecule type" value="Genomic_DNA"/>
</dbReference>
<evidence type="ECO:0000313" key="2">
    <source>
        <dbReference type="EMBL" id="UWU13239.1"/>
    </source>
</evidence>
<reference evidence="2" key="1">
    <citation type="submission" date="2022-09" db="EMBL/GenBank/DDBJ databases">
        <title>Australian commercial rhizobial inoculants.</title>
        <authorList>
            <person name="Kohlmeier M.G."/>
            <person name="O'Hara G.W."/>
            <person name="Colombi E."/>
            <person name="Ramsay J.P."/>
            <person name="Terpolilli J."/>
        </authorList>
    </citation>
    <scope>NUCLEOTIDE SEQUENCE</scope>
    <source>
        <strain evidence="2">WSM1592</strain>
    </source>
</reference>
<sequence length="115" mass="12333">MTTKDFGITACLSLAAATMSYLGLNVPEGYEALHLVSAVAMASGYVFGRDFQHSQQSYLIITCAVISAISVTAYYISINYVGAGIRLTILLSLLAFCSFWPASYILAIAHNKPAK</sequence>
<keyword evidence="1" id="KW-0812">Transmembrane</keyword>
<keyword evidence="1" id="KW-1133">Transmembrane helix</keyword>
<organism evidence="2 3">
    <name type="scientific">Rhizobium sullae</name>
    <name type="common">Rhizobium hedysari</name>
    <dbReference type="NCBI Taxonomy" id="50338"/>
    <lineage>
        <taxon>Bacteria</taxon>
        <taxon>Pseudomonadati</taxon>
        <taxon>Pseudomonadota</taxon>
        <taxon>Alphaproteobacteria</taxon>
        <taxon>Hyphomicrobiales</taxon>
        <taxon>Rhizobiaceae</taxon>
        <taxon>Rhizobium/Agrobacterium group</taxon>
        <taxon>Rhizobium</taxon>
    </lineage>
</organism>
<keyword evidence="1" id="KW-0472">Membrane</keyword>
<gene>
    <name evidence="2" type="ORF">N2599_13910</name>
</gene>
<protein>
    <submittedName>
        <fullName evidence="2">Uncharacterized protein</fullName>
    </submittedName>
</protein>
<evidence type="ECO:0000313" key="3">
    <source>
        <dbReference type="Proteomes" id="UP001060123"/>
    </source>
</evidence>